<comment type="subcellular location">
    <subcellularLocation>
        <location evidence="1">Cell membrane</location>
        <topology evidence="1">Multi-pass membrane protein</topology>
    </subcellularLocation>
</comment>
<protein>
    <submittedName>
        <fullName evidence="11">Uncharacterized protein</fullName>
    </submittedName>
</protein>
<evidence type="ECO:0000256" key="3">
    <source>
        <dbReference type="ARBA" id="ARBA00022448"/>
    </source>
</evidence>
<dbReference type="Gene3D" id="1.10.1200.120">
    <property type="entry name" value="Large-conductance mechanosensitive channel, MscL, domain 1"/>
    <property type="match status" value="1"/>
</dbReference>
<comment type="caution">
    <text evidence="11">The sequence shown here is derived from an EMBL/GenBank/DDBJ whole genome shotgun (WGS) entry which is preliminary data.</text>
</comment>
<dbReference type="PRINTS" id="PR01264">
    <property type="entry name" value="MECHCHANNEL"/>
</dbReference>
<dbReference type="NCBIfam" id="TIGR00220">
    <property type="entry name" value="mscL"/>
    <property type="match status" value="1"/>
</dbReference>
<dbReference type="OrthoDB" id="10010920at2759"/>
<evidence type="ECO:0000256" key="5">
    <source>
        <dbReference type="ARBA" id="ARBA00022692"/>
    </source>
</evidence>
<dbReference type="PANTHER" id="PTHR30266">
    <property type="entry name" value="MECHANOSENSITIVE CHANNEL MSCL"/>
    <property type="match status" value="1"/>
</dbReference>
<organism evidence="11 12">
    <name type="scientific">Linnemannia gamsii</name>
    <dbReference type="NCBI Taxonomy" id="64522"/>
    <lineage>
        <taxon>Eukaryota</taxon>
        <taxon>Fungi</taxon>
        <taxon>Fungi incertae sedis</taxon>
        <taxon>Mucoromycota</taxon>
        <taxon>Mortierellomycotina</taxon>
        <taxon>Mortierellomycetes</taxon>
        <taxon>Mortierellales</taxon>
        <taxon>Mortierellaceae</taxon>
        <taxon>Linnemannia</taxon>
    </lineage>
</organism>
<sequence>MSQDNNYSYHINGDHEIVRTDTLNRHDMPQGNINNRANNNVNNINNNNNDDRDNIYRINDEHEIVDTIVQIDSEDPDNQHYEIDTTTTSATTATPGAGGKPIKKRLNINPAKAVIGGISQSANAVKQGANVVKQGASAVKGGISQVENGLTDVGGKLTKVPGISQGVSIFADYRKFLDRGNVIDLAVAVVIGAAFTSIVDSLVKDIISPIVALASGKALEENFVVLRKDANFANPDFSTRAAVKASNALSWNYGNFIQTVINFFIISACVFVIVK</sequence>
<keyword evidence="4" id="KW-1003">Cell membrane</keyword>
<keyword evidence="5 10" id="KW-0812">Transmembrane</keyword>
<dbReference type="Proteomes" id="UP000823405">
    <property type="component" value="Unassembled WGS sequence"/>
</dbReference>
<dbReference type="PANTHER" id="PTHR30266:SF2">
    <property type="entry name" value="LARGE-CONDUCTANCE MECHANOSENSITIVE CHANNEL"/>
    <property type="match status" value="1"/>
</dbReference>
<feature type="transmembrane region" description="Helical" evidence="10">
    <location>
        <begin position="256"/>
        <end position="274"/>
    </location>
</feature>
<keyword evidence="9" id="KW-0407">Ion channel</keyword>
<evidence type="ECO:0000256" key="7">
    <source>
        <dbReference type="ARBA" id="ARBA00023065"/>
    </source>
</evidence>
<keyword evidence="3" id="KW-0813">Transport</keyword>
<evidence type="ECO:0000256" key="2">
    <source>
        <dbReference type="ARBA" id="ARBA00007254"/>
    </source>
</evidence>
<evidence type="ECO:0000256" key="9">
    <source>
        <dbReference type="ARBA" id="ARBA00023303"/>
    </source>
</evidence>
<name>A0A9P6R0N6_9FUNG</name>
<evidence type="ECO:0000256" key="8">
    <source>
        <dbReference type="ARBA" id="ARBA00023136"/>
    </source>
</evidence>
<evidence type="ECO:0000256" key="4">
    <source>
        <dbReference type="ARBA" id="ARBA00022475"/>
    </source>
</evidence>
<dbReference type="Pfam" id="PF01741">
    <property type="entry name" value="MscL"/>
    <property type="match status" value="1"/>
</dbReference>
<evidence type="ECO:0000313" key="11">
    <source>
        <dbReference type="EMBL" id="KAG0304839.1"/>
    </source>
</evidence>
<dbReference type="GO" id="GO:0005886">
    <property type="term" value="C:plasma membrane"/>
    <property type="evidence" value="ECO:0007669"/>
    <property type="project" value="UniProtKB-SubCell"/>
</dbReference>
<gene>
    <name evidence="11" type="ORF">BGZ97_001318</name>
</gene>
<evidence type="ECO:0000256" key="10">
    <source>
        <dbReference type="SAM" id="Phobius"/>
    </source>
</evidence>
<dbReference type="InterPro" id="IPR019823">
    <property type="entry name" value="Mechanosensitive_channel_CS"/>
</dbReference>
<keyword evidence="6 10" id="KW-1133">Transmembrane helix</keyword>
<keyword evidence="8 10" id="KW-0472">Membrane</keyword>
<proteinExistence type="inferred from homology"/>
<accession>A0A9P6R0N6</accession>
<reference evidence="11" key="1">
    <citation type="journal article" date="2020" name="Fungal Divers.">
        <title>Resolving the Mortierellaceae phylogeny through synthesis of multi-gene phylogenetics and phylogenomics.</title>
        <authorList>
            <person name="Vandepol N."/>
            <person name="Liber J."/>
            <person name="Desiro A."/>
            <person name="Na H."/>
            <person name="Kennedy M."/>
            <person name="Barry K."/>
            <person name="Grigoriev I.V."/>
            <person name="Miller A.N."/>
            <person name="O'Donnell K."/>
            <person name="Stajich J.E."/>
            <person name="Bonito G."/>
        </authorList>
    </citation>
    <scope>NUCLEOTIDE SEQUENCE</scope>
    <source>
        <strain evidence="11">NVP60</strain>
    </source>
</reference>
<feature type="non-terminal residue" evidence="11">
    <location>
        <position position="1"/>
    </location>
</feature>
<dbReference type="EMBL" id="JAAAIN010001269">
    <property type="protein sequence ID" value="KAG0304839.1"/>
    <property type="molecule type" value="Genomic_DNA"/>
</dbReference>
<keyword evidence="12" id="KW-1185">Reference proteome</keyword>
<dbReference type="PROSITE" id="PS01327">
    <property type="entry name" value="MSCL"/>
    <property type="match status" value="1"/>
</dbReference>
<comment type="similarity">
    <text evidence="2">Belongs to the MscL family.</text>
</comment>
<keyword evidence="7" id="KW-0406">Ion transport</keyword>
<dbReference type="InterPro" id="IPR036019">
    <property type="entry name" value="MscL_channel"/>
</dbReference>
<dbReference type="SUPFAM" id="SSF81330">
    <property type="entry name" value="Gated mechanosensitive channel"/>
    <property type="match status" value="1"/>
</dbReference>
<evidence type="ECO:0000313" key="12">
    <source>
        <dbReference type="Proteomes" id="UP000823405"/>
    </source>
</evidence>
<dbReference type="AlphaFoldDB" id="A0A9P6R0N6"/>
<evidence type="ECO:0000256" key="6">
    <source>
        <dbReference type="ARBA" id="ARBA00022989"/>
    </source>
</evidence>
<feature type="transmembrane region" description="Helical" evidence="10">
    <location>
        <begin position="182"/>
        <end position="199"/>
    </location>
</feature>
<evidence type="ECO:0000256" key="1">
    <source>
        <dbReference type="ARBA" id="ARBA00004651"/>
    </source>
</evidence>
<dbReference type="GO" id="GO:0008381">
    <property type="term" value="F:mechanosensitive monoatomic ion channel activity"/>
    <property type="evidence" value="ECO:0007669"/>
    <property type="project" value="InterPro"/>
</dbReference>
<dbReference type="InterPro" id="IPR001185">
    <property type="entry name" value="MS_channel"/>
</dbReference>
<dbReference type="InterPro" id="IPR037673">
    <property type="entry name" value="MSC/AndL"/>
</dbReference>